<feature type="transmembrane region" description="Helical" evidence="2">
    <location>
        <begin position="133"/>
        <end position="151"/>
    </location>
</feature>
<keyword evidence="3" id="KW-0150">Chloroplast</keyword>
<evidence type="ECO:0000256" key="2">
    <source>
        <dbReference type="SAM" id="Phobius"/>
    </source>
</evidence>
<evidence type="ECO:0000256" key="1">
    <source>
        <dbReference type="ARBA" id="ARBA00009846"/>
    </source>
</evidence>
<evidence type="ECO:0000313" key="3">
    <source>
        <dbReference type="EMBL" id="QEG77701.1"/>
    </source>
</evidence>
<keyword evidence="3" id="KW-0934">Plastid</keyword>
<geneLocation type="chloroplast" evidence="3"/>
<feature type="transmembrane region" description="Helical" evidence="2">
    <location>
        <begin position="12"/>
        <end position="32"/>
    </location>
</feature>
<comment type="similarity">
    <text evidence="1">Belongs to the ycf20 family.</text>
</comment>
<dbReference type="RefSeq" id="YP_009692063.1">
    <property type="nucleotide sequence ID" value="NC_044704.1"/>
</dbReference>
<dbReference type="AlphaFoldDB" id="A0A5B9RFS5"/>
<name>A0A5B9RFS5_9CHLO</name>
<dbReference type="GeneID" id="41796884"/>
<keyword evidence="2" id="KW-0472">Membrane</keyword>
<keyword evidence="2" id="KW-1133">Transmembrane helix</keyword>
<dbReference type="Pfam" id="PF04483">
    <property type="entry name" value="DUF565"/>
    <property type="match status" value="1"/>
</dbReference>
<sequence length="158" mass="18734">MQIRFYEIALPLFCSLIGFYGGNILPTTFQGFFSWSHYIAFFLLFFNELYGFTFFRILSKKYSDIAYEQFYRKNSISEYVKIFTQKTESKNKVSNSIPPGVSEPHIRSESPFREITVPFLFYFFSRSTKNKKFSFFFIRCFQFGILFGLFVDAFKVGS</sequence>
<dbReference type="InterPro" id="IPR007572">
    <property type="entry name" value="Uncharacterised_Ycf20"/>
</dbReference>
<feature type="transmembrane region" description="Helical" evidence="2">
    <location>
        <begin position="38"/>
        <end position="58"/>
    </location>
</feature>
<dbReference type="EMBL" id="MN056173">
    <property type="protein sequence ID" value="QEG77701.1"/>
    <property type="molecule type" value="Genomic_DNA"/>
</dbReference>
<proteinExistence type="inferred from homology"/>
<gene>
    <name evidence="3" type="primary">ycf20</name>
</gene>
<organism evidence="3">
    <name type="scientific">Microrhizoidea pickettheapsiorum</name>
    <dbReference type="NCBI Taxonomy" id="2604950"/>
    <lineage>
        <taxon>Eukaryota</taxon>
        <taxon>Viridiplantae</taxon>
        <taxon>Chlorophyta</taxon>
        <taxon>Mamiellophyceae</taxon>
        <taxon>Dolichomastigales</taxon>
        <taxon>Dolichomastigales incertae sedis</taxon>
        <taxon>Microrhizoidea</taxon>
    </lineage>
</organism>
<keyword evidence="2" id="KW-0812">Transmembrane</keyword>
<protein>
    <submittedName>
        <fullName evidence="3">Uncharacterized protein</fullName>
    </submittedName>
</protein>
<reference evidence="3" key="1">
    <citation type="journal article" date="2019" name="J. Phycol.">
        <title>A new marine prasinophyte genus alternates between a flagellate and a dominant benthic stage with microrhizoids for adhesion.</title>
        <authorList>
            <person name="Wetherbee R."/>
            <person name="Marcelino V.R."/>
            <person name="Costa J.F."/>
            <person name="Grant B."/>
            <person name="Crawford S."/>
            <person name="Waller R.F."/>
            <person name="Andersen R.A."/>
            <person name="Berry D."/>
            <person name="McFadden G.I."/>
            <person name="Verbruggen H."/>
        </authorList>
    </citation>
    <scope>NUCLEOTIDE SEQUENCE</scope>
</reference>
<accession>A0A5B9RFS5</accession>